<comment type="subcellular location">
    <subcellularLocation>
        <location evidence="1">Cell membrane</location>
        <topology evidence="1">Multi-pass membrane protein</topology>
    </subcellularLocation>
</comment>
<feature type="transmembrane region" description="Helical" evidence="8">
    <location>
        <begin position="135"/>
        <end position="158"/>
    </location>
</feature>
<evidence type="ECO:0000256" key="6">
    <source>
        <dbReference type="ARBA" id="ARBA00022989"/>
    </source>
</evidence>
<organism evidence="9 10">
    <name type="scientific">Rhodococcus erythropolis</name>
    <name type="common">Arthrobacter picolinophilus</name>
    <dbReference type="NCBI Taxonomy" id="1833"/>
    <lineage>
        <taxon>Bacteria</taxon>
        <taxon>Bacillati</taxon>
        <taxon>Actinomycetota</taxon>
        <taxon>Actinomycetes</taxon>
        <taxon>Mycobacteriales</taxon>
        <taxon>Nocardiaceae</taxon>
        <taxon>Rhodococcus</taxon>
        <taxon>Rhodococcus erythropolis group</taxon>
    </lineage>
</organism>
<evidence type="ECO:0000256" key="1">
    <source>
        <dbReference type="ARBA" id="ARBA00004651"/>
    </source>
</evidence>
<feature type="transmembrane region" description="Helical" evidence="8">
    <location>
        <begin position="253"/>
        <end position="276"/>
    </location>
</feature>
<keyword evidence="7 8" id="KW-0472">Membrane</keyword>
<dbReference type="Pfam" id="PF02653">
    <property type="entry name" value="BPD_transp_2"/>
    <property type="match status" value="1"/>
</dbReference>
<evidence type="ECO:0000256" key="2">
    <source>
        <dbReference type="ARBA" id="ARBA00022448"/>
    </source>
</evidence>
<dbReference type="PANTHER" id="PTHR32196:SF21">
    <property type="entry name" value="ABC TRANSPORTER PERMEASE PROTEIN YPHD-RELATED"/>
    <property type="match status" value="1"/>
</dbReference>
<dbReference type="AlphaFoldDB" id="A0A8I1D9I6"/>
<evidence type="ECO:0000256" key="4">
    <source>
        <dbReference type="ARBA" id="ARBA00022519"/>
    </source>
</evidence>
<feature type="transmembrane region" description="Helical" evidence="8">
    <location>
        <begin position="61"/>
        <end position="94"/>
    </location>
</feature>
<dbReference type="GO" id="GO:0022857">
    <property type="term" value="F:transmembrane transporter activity"/>
    <property type="evidence" value="ECO:0007669"/>
    <property type="project" value="InterPro"/>
</dbReference>
<keyword evidence="10" id="KW-1185">Reference proteome</keyword>
<accession>A0A8I1D9I6</accession>
<protein>
    <submittedName>
        <fullName evidence="9">ABC transporter permease</fullName>
    </submittedName>
</protein>
<feature type="transmembrane region" description="Helical" evidence="8">
    <location>
        <begin position="222"/>
        <end position="241"/>
    </location>
</feature>
<keyword evidence="2" id="KW-0813">Transport</keyword>
<keyword evidence="4" id="KW-0997">Cell inner membrane</keyword>
<sequence length="326" mass="32974">MKLLSRAVAEETKPSRLNVRSLLELYGVVILGICLAVVLSLMTDSFFTAANINNLIQQWAFIGIMACAATVLMIAGCFDLSVAAVFALSGVVAASAAASHGVVTGICAALLTGVVVGAINGGIVGYLGINSFLATLASGFILRGVALTISGGLLVTVSDPRFSKLGRGEFLGFSLLNGAFVAAIAIIGFILHSTVYGRAVYASGSNEEGAYLAGVNVRQTKFIAYVISGIAASVAGFLAASQSSTGQAASGTGYELLVVAAVVLGGTSITGGRGAIWRTVVGTLVLGLIANGSNLLGLSGTLQQIIQGAIILLAVVLDRFSRSASH</sequence>
<gene>
    <name evidence="9" type="ORF">I3517_24920</name>
</gene>
<reference evidence="9 10" key="1">
    <citation type="submission" date="2020-12" db="EMBL/GenBank/DDBJ databases">
        <title>Draft genome sequence of furan degrading bacterial strain FUR100.</title>
        <authorList>
            <person name="Woiski C."/>
        </authorList>
    </citation>
    <scope>NUCLEOTIDE SEQUENCE [LARGE SCALE GENOMIC DNA]</scope>
    <source>
        <strain evidence="9 10">FUR100</strain>
    </source>
</reference>
<evidence type="ECO:0000256" key="7">
    <source>
        <dbReference type="ARBA" id="ARBA00023136"/>
    </source>
</evidence>
<dbReference type="RefSeq" id="WP_197941760.1">
    <property type="nucleotide sequence ID" value="NZ_JAECSB010000084.1"/>
</dbReference>
<keyword evidence="6 8" id="KW-1133">Transmembrane helix</keyword>
<evidence type="ECO:0000256" key="8">
    <source>
        <dbReference type="SAM" id="Phobius"/>
    </source>
</evidence>
<name>A0A8I1D9I6_RHOER</name>
<evidence type="ECO:0000256" key="3">
    <source>
        <dbReference type="ARBA" id="ARBA00022475"/>
    </source>
</evidence>
<dbReference type="PANTHER" id="PTHR32196">
    <property type="entry name" value="ABC TRANSPORTER PERMEASE PROTEIN YPHD-RELATED-RELATED"/>
    <property type="match status" value="1"/>
</dbReference>
<feature type="transmembrane region" description="Helical" evidence="8">
    <location>
        <begin position="170"/>
        <end position="191"/>
    </location>
</feature>
<keyword evidence="3" id="KW-1003">Cell membrane</keyword>
<dbReference type="InterPro" id="IPR001851">
    <property type="entry name" value="ABC_transp_permease"/>
</dbReference>
<comment type="caution">
    <text evidence="9">The sequence shown here is derived from an EMBL/GenBank/DDBJ whole genome shotgun (WGS) entry which is preliminary data.</text>
</comment>
<evidence type="ECO:0000313" key="9">
    <source>
        <dbReference type="EMBL" id="MBH5145844.1"/>
    </source>
</evidence>
<feature type="transmembrane region" description="Helical" evidence="8">
    <location>
        <begin position="21"/>
        <end position="41"/>
    </location>
</feature>
<dbReference type="EMBL" id="JAECSB010000084">
    <property type="protein sequence ID" value="MBH5145844.1"/>
    <property type="molecule type" value="Genomic_DNA"/>
</dbReference>
<dbReference type="Proteomes" id="UP000627573">
    <property type="component" value="Unassembled WGS sequence"/>
</dbReference>
<feature type="transmembrane region" description="Helical" evidence="8">
    <location>
        <begin position="106"/>
        <end position="129"/>
    </location>
</feature>
<keyword evidence="5 8" id="KW-0812">Transmembrane</keyword>
<evidence type="ECO:0000256" key="5">
    <source>
        <dbReference type="ARBA" id="ARBA00022692"/>
    </source>
</evidence>
<proteinExistence type="predicted"/>
<dbReference type="CDD" id="cd06579">
    <property type="entry name" value="TM_PBP1_transp_AraH_like"/>
    <property type="match status" value="1"/>
</dbReference>
<dbReference type="GO" id="GO:0005886">
    <property type="term" value="C:plasma membrane"/>
    <property type="evidence" value="ECO:0007669"/>
    <property type="project" value="UniProtKB-SubCell"/>
</dbReference>
<evidence type="ECO:0000313" key="10">
    <source>
        <dbReference type="Proteomes" id="UP000627573"/>
    </source>
</evidence>